<accession>X6MJU4</accession>
<organism evidence="2 3">
    <name type="scientific">Reticulomyxa filosa</name>
    <dbReference type="NCBI Taxonomy" id="46433"/>
    <lineage>
        <taxon>Eukaryota</taxon>
        <taxon>Sar</taxon>
        <taxon>Rhizaria</taxon>
        <taxon>Retaria</taxon>
        <taxon>Foraminifera</taxon>
        <taxon>Monothalamids</taxon>
        <taxon>Reticulomyxidae</taxon>
        <taxon>Reticulomyxa</taxon>
    </lineage>
</organism>
<proteinExistence type="predicted"/>
<feature type="region of interest" description="Disordered" evidence="1">
    <location>
        <begin position="452"/>
        <end position="483"/>
    </location>
</feature>
<name>X6MJU4_RETFI</name>
<sequence length="483" mass="54225">MLSYVHCTTCRRLEMAKHFNETLDQCNKGCDLCQQKVSTQETDITEQAQQLLKVVTKAKSAAGHHISSTLQNINVNISYASSFKRIFGALLSKIYTKQTKKGQSGHRIIVHLPKVAERKKAAKEGTTKKSKSSVCLQKKTKKLNDAIIDNDEDSDENNGKGNNEDNNEDNNEGNDEVKGDVTDAINSKKGSIESFFKKSSVKDSPFIVLDESNSESDNEFSDILNTYRNTVNSDDEEIAIQEMAYLDHLFDDVVPGAPIMNDDHEYIHKQSSNANHTDVAHLTIEKEQTVPIDNNATTYSLSTKKRRLTIRSDQTSKEDNEEDLLMEHISDSDENRETLWKNEKRKKHVATSAVHITTPLQSATPQLVEETPQKWEHTRLVFFVLFAFCFFLRRDSFCDCLCMYMLSLGSPPSKQTLPEIANEKKNGNVGDEMTMITPNNTNTILNGIAPIVHDKQKEPNERSADLGSVETGEISTKKGQGAE</sequence>
<evidence type="ECO:0000313" key="3">
    <source>
        <dbReference type="Proteomes" id="UP000023152"/>
    </source>
</evidence>
<comment type="caution">
    <text evidence="2">The sequence shown here is derived from an EMBL/GenBank/DDBJ whole genome shotgun (WGS) entry which is preliminary data.</text>
</comment>
<dbReference type="GO" id="GO:0016301">
    <property type="term" value="F:kinase activity"/>
    <property type="evidence" value="ECO:0007669"/>
    <property type="project" value="UniProtKB-KW"/>
</dbReference>
<dbReference type="Proteomes" id="UP000023152">
    <property type="component" value="Unassembled WGS sequence"/>
</dbReference>
<keyword evidence="3" id="KW-1185">Reference proteome</keyword>
<feature type="compositionally biased region" description="Acidic residues" evidence="1">
    <location>
        <begin position="165"/>
        <end position="174"/>
    </location>
</feature>
<dbReference type="InterPro" id="IPR036388">
    <property type="entry name" value="WH-like_DNA-bd_sf"/>
</dbReference>
<feature type="compositionally biased region" description="Polar residues" evidence="1">
    <location>
        <begin position="473"/>
        <end position="483"/>
    </location>
</feature>
<evidence type="ECO:0000256" key="1">
    <source>
        <dbReference type="SAM" id="MobiDB-lite"/>
    </source>
</evidence>
<feature type="compositionally biased region" description="Basic and acidic residues" evidence="1">
    <location>
        <begin position="452"/>
        <end position="464"/>
    </location>
</feature>
<dbReference type="AlphaFoldDB" id="X6MJU4"/>
<gene>
    <name evidence="2" type="ORF">RFI_23232</name>
</gene>
<keyword evidence="2" id="KW-0808">Transferase</keyword>
<dbReference type="Gene3D" id="1.10.10.10">
    <property type="entry name" value="Winged helix-like DNA-binding domain superfamily/Winged helix DNA-binding domain"/>
    <property type="match status" value="1"/>
</dbReference>
<protein>
    <submittedName>
        <fullName evidence="2">Protein kinase</fullName>
    </submittedName>
</protein>
<keyword evidence="2" id="KW-0418">Kinase</keyword>
<evidence type="ECO:0000313" key="2">
    <source>
        <dbReference type="EMBL" id="ETO14139.1"/>
    </source>
</evidence>
<dbReference type="EMBL" id="ASPP01020192">
    <property type="protein sequence ID" value="ETO14139.1"/>
    <property type="molecule type" value="Genomic_DNA"/>
</dbReference>
<reference evidence="2 3" key="1">
    <citation type="journal article" date="2013" name="Curr. Biol.">
        <title>The Genome of the Foraminiferan Reticulomyxa filosa.</title>
        <authorList>
            <person name="Glockner G."/>
            <person name="Hulsmann N."/>
            <person name="Schleicher M."/>
            <person name="Noegel A.A."/>
            <person name="Eichinger L."/>
            <person name="Gallinger C."/>
            <person name="Pawlowski J."/>
            <person name="Sierra R."/>
            <person name="Euteneuer U."/>
            <person name="Pillet L."/>
            <person name="Moustafa A."/>
            <person name="Platzer M."/>
            <person name="Groth M."/>
            <person name="Szafranski K."/>
            <person name="Schliwa M."/>
        </authorList>
    </citation>
    <scope>NUCLEOTIDE SEQUENCE [LARGE SCALE GENOMIC DNA]</scope>
</reference>
<feature type="region of interest" description="Disordered" evidence="1">
    <location>
        <begin position="145"/>
        <end position="181"/>
    </location>
</feature>